<dbReference type="InterPro" id="IPR019819">
    <property type="entry name" value="Carboxylesterase_B_CS"/>
</dbReference>
<dbReference type="Pfam" id="PF00135">
    <property type="entry name" value="COesterase"/>
    <property type="match status" value="3"/>
</dbReference>
<dbReference type="Gene3D" id="3.40.50.1820">
    <property type="entry name" value="alpha/beta hydrolase"/>
    <property type="match status" value="4"/>
</dbReference>
<evidence type="ECO:0000256" key="5">
    <source>
        <dbReference type="ARBA" id="ARBA00023180"/>
    </source>
</evidence>
<keyword evidence="8" id="KW-1185">Reference proteome</keyword>
<sequence>MKGLLRWLQGLRCTPHLQEEEAKKIDELNSYYLPIIDGFRTALFSAVVKKVSPGAFITDDSFKLLKSENVTEVPWLFEATTEERALNHGQEHGMPPQIGFGISEPIGTEDCLYLNIYVPEDKLNDKSNLDVILHIHGGAFMIGDPNFAGPGYLMDRNIVYLTINYRLSTLGFLSTEDDVVSGNMGSLGSKVIESFGGNPNSVTIAGLSAGAACVHLHYFSLLSRGLFHRGISKGGTALAPWAIHKAPLKEAKRLAASLNCDDSSTRELIKCLKEKPARQIIQNSHFSPVIDGFPIAPFSPVVEKESASAFLIDDPYKLLKSGNVTDVPWLSGATTEEGILILQYFKFQYNDLNEDWDIVLPDVLNYKDTVVESNKVDVAHKIKTFYLNDNKVTEDNIQSAIKLFGGRYFHLDLERPARLQSNAVKSPVYSYIYGYRQDMNFEELFGIPKDYGVGHGRDAYLLYIVKFLGITFAKDKLSMYDETVKEFFLDIVTYIVTFARDGKPISNGITWEPVVNPEDKLDNKSNLDVIVHIHGGAFMMRSASMVVPEHLIDRNVIFLSINYRLSALRFLSTEDDVVSENMRLKDQVIALRYIVTSFAKEGKPVSDGIKWEPVVNSGNLRYLLIHNDEIKMTLKNELAPAEFWQSLPLREYENITPSPSLGEDGPLIETTLGKIRGYYLQSYGGRKFAAFEGIPYAKPPIDDLRFEKPVEIEPWTGVLNATVSHTCIQVFWITPEPAGSEDCLYLNVYVPQDKLDDKSNLDVIVHIHGGAFKMGSASMAGSEYFMDRNVVYVSMNYRLSALGFLSTEDDVVSGNMGLKDQVMALRWVQKHIKHFGGNPDSVTIIGASSGSACAHLHYFSPLSRGLFHRGISQGGTALVPWAIHKAPLKEARRLGASVGCDNSSTRELVKCLKQKPVTQIIQNSYFSPTIAGFPLAPFAPVIEKESPDAFITDDPYILLKSGNIADIPWLSGGTTEEGVMILQLLQFQYNDLNERWDTVLPDVLNYENIIAETDKIDVAHKIRKFYLSDNKVTEDNIQSAIKLFGDRYFNLALEKSIRLQAIAVKSPVYAYIYGYQQDAHLEQLPKQYGVGHGGDIYFLYVMKFLGTTFAKDKLSKSDEKMKEFLLDIVTSFAKDGKPISNGITWEPVLSSDELHYLSIHNDEIKMTSKNELAFAEFWQSLPLREYENNIVTPPSLGEDGPLVETTLGKVRGYYLHSYGGRKFAAFEGIPYAKPPIGDLRFEEPVEIEPWTGVWYATTPQTCPQIGWLALEPVGSEDCLYLNVFVPQDKLDDKSNLDVIVHIHGGAFMIGAASMAGPEYLMDRNVVYVSMNYRLSALGFLSTDDDVVSGNMGLKDQVMALRWVQKHIKHFGGNPNSVTIIGASSGAASVHFHYFSPLSRGLFHRGISQGGTALAPWALHKAPLKEARRLGASVDCDKSSTEELIKCLKQKPAIQIIQNSYYSPNIARFPLAPFARC</sequence>
<feature type="domain" description="Carboxylesterase type B" evidence="6">
    <location>
        <begin position="107"/>
        <end position="519"/>
    </location>
</feature>
<evidence type="ECO:0000256" key="4">
    <source>
        <dbReference type="ARBA" id="ARBA00023157"/>
    </source>
</evidence>
<keyword evidence="2" id="KW-0719">Serine esterase</keyword>
<dbReference type="EMBL" id="VTPC01000826">
    <property type="protein sequence ID" value="KAF2904191.1"/>
    <property type="molecule type" value="Genomic_DNA"/>
</dbReference>
<gene>
    <name evidence="7" type="ORF">ILUMI_01983</name>
</gene>
<proteinExistence type="inferred from homology"/>
<dbReference type="OrthoDB" id="6846267at2759"/>
<dbReference type="GO" id="GO:0052689">
    <property type="term" value="F:carboxylic ester hydrolase activity"/>
    <property type="evidence" value="ECO:0007669"/>
    <property type="project" value="UniProtKB-KW"/>
</dbReference>
<organism evidence="7 8">
    <name type="scientific">Ignelater luminosus</name>
    <name type="common">Cucubano</name>
    <name type="synonym">Pyrophorus luminosus</name>
    <dbReference type="NCBI Taxonomy" id="2038154"/>
    <lineage>
        <taxon>Eukaryota</taxon>
        <taxon>Metazoa</taxon>
        <taxon>Ecdysozoa</taxon>
        <taxon>Arthropoda</taxon>
        <taxon>Hexapoda</taxon>
        <taxon>Insecta</taxon>
        <taxon>Pterygota</taxon>
        <taxon>Neoptera</taxon>
        <taxon>Endopterygota</taxon>
        <taxon>Coleoptera</taxon>
        <taxon>Polyphaga</taxon>
        <taxon>Elateriformia</taxon>
        <taxon>Elateroidea</taxon>
        <taxon>Elateridae</taxon>
        <taxon>Agrypninae</taxon>
        <taxon>Pyrophorini</taxon>
        <taxon>Ignelater</taxon>
    </lineage>
</organism>
<accession>A0A8K0DJ06</accession>
<dbReference type="Proteomes" id="UP000801492">
    <property type="component" value="Unassembled WGS sequence"/>
</dbReference>
<dbReference type="PROSITE" id="PS00941">
    <property type="entry name" value="CARBOXYLESTERASE_B_2"/>
    <property type="match status" value="3"/>
</dbReference>
<dbReference type="PANTHER" id="PTHR11559">
    <property type="entry name" value="CARBOXYLESTERASE"/>
    <property type="match status" value="1"/>
</dbReference>
<keyword evidence="3" id="KW-0378">Hydrolase</keyword>
<dbReference type="InterPro" id="IPR050309">
    <property type="entry name" value="Type-B_Carboxylest/Lipase"/>
</dbReference>
<dbReference type="InterPro" id="IPR002018">
    <property type="entry name" value="CarbesteraseB"/>
</dbReference>
<evidence type="ECO:0000313" key="7">
    <source>
        <dbReference type="EMBL" id="KAF2904191.1"/>
    </source>
</evidence>
<dbReference type="InterPro" id="IPR019826">
    <property type="entry name" value="Carboxylesterase_B_AS"/>
</dbReference>
<keyword evidence="4" id="KW-1015">Disulfide bond</keyword>
<evidence type="ECO:0000313" key="8">
    <source>
        <dbReference type="Proteomes" id="UP000801492"/>
    </source>
</evidence>
<evidence type="ECO:0000256" key="3">
    <source>
        <dbReference type="ARBA" id="ARBA00022801"/>
    </source>
</evidence>
<dbReference type="SUPFAM" id="SSF53474">
    <property type="entry name" value="alpha/beta-Hydrolases"/>
    <property type="match status" value="4"/>
</dbReference>
<feature type="domain" description="Carboxylesterase type B" evidence="6">
    <location>
        <begin position="1201"/>
        <end position="1459"/>
    </location>
</feature>
<evidence type="ECO:0000256" key="2">
    <source>
        <dbReference type="ARBA" id="ARBA00022487"/>
    </source>
</evidence>
<evidence type="ECO:0000256" key="1">
    <source>
        <dbReference type="ARBA" id="ARBA00005964"/>
    </source>
</evidence>
<evidence type="ECO:0000259" key="6">
    <source>
        <dbReference type="Pfam" id="PF00135"/>
    </source>
</evidence>
<keyword evidence="5" id="KW-0325">Glycoprotein</keyword>
<dbReference type="InterPro" id="IPR029058">
    <property type="entry name" value="AB_hydrolase_fold"/>
</dbReference>
<name>A0A8K0DJ06_IGNLU</name>
<reference evidence="7" key="1">
    <citation type="submission" date="2019-08" db="EMBL/GenBank/DDBJ databases">
        <title>The genome of the North American firefly Photinus pyralis.</title>
        <authorList>
            <consortium name="Photinus pyralis genome working group"/>
            <person name="Fallon T.R."/>
            <person name="Sander Lower S.E."/>
            <person name="Weng J.-K."/>
        </authorList>
    </citation>
    <scope>NUCLEOTIDE SEQUENCE</scope>
    <source>
        <strain evidence="7">TRF0915ILg1</strain>
        <tissue evidence="7">Whole body</tissue>
    </source>
</reference>
<comment type="caution">
    <text evidence="7">The sequence shown here is derived from an EMBL/GenBank/DDBJ whole genome shotgun (WGS) entry which is preliminary data.</text>
</comment>
<feature type="domain" description="Carboxylesterase type B" evidence="6">
    <location>
        <begin position="666"/>
        <end position="1176"/>
    </location>
</feature>
<protein>
    <recommendedName>
        <fullName evidence="6">Carboxylesterase type B domain-containing protein</fullName>
    </recommendedName>
</protein>
<comment type="similarity">
    <text evidence="1">Belongs to the type-B carboxylesterase/lipase family.</text>
</comment>
<dbReference type="PROSITE" id="PS00122">
    <property type="entry name" value="CARBOXYLESTERASE_B_1"/>
    <property type="match status" value="3"/>
</dbReference>
<dbReference type="CDD" id="cd00312">
    <property type="entry name" value="Esterase_lipase"/>
    <property type="match status" value="1"/>
</dbReference>